<reference evidence="2 3" key="1">
    <citation type="journal article" date="2016" name="Nat. Commun.">
        <title>Thousands of microbial genomes shed light on interconnected biogeochemical processes in an aquifer system.</title>
        <authorList>
            <person name="Anantharaman K."/>
            <person name="Brown C.T."/>
            <person name="Hug L.A."/>
            <person name="Sharon I."/>
            <person name="Castelle C.J."/>
            <person name="Probst A.J."/>
            <person name="Thomas B.C."/>
            <person name="Singh A."/>
            <person name="Wilkins M.J."/>
            <person name="Karaoz U."/>
            <person name="Brodie E.L."/>
            <person name="Williams K.H."/>
            <person name="Hubbard S.S."/>
            <person name="Banfield J.F."/>
        </authorList>
    </citation>
    <scope>NUCLEOTIDE SEQUENCE [LARGE SCALE GENOMIC DNA]</scope>
</reference>
<evidence type="ECO:0000313" key="2">
    <source>
        <dbReference type="EMBL" id="OHA55253.1"/>
    </source>
</evidence>
<dbReference type="Proteomes" id="UP000177575">
    <property type="component" value="Unassembled WGS sequence"/>
</dbReference>
<dbReference type="GO" id="GO:0043024">
    <property type="term" value="F:ribosomal small subunit binding"/>
    <property type="evidence" value="ECO:0007669"/>
    <property type="project" value="TreeGrafter"/>
</dbReference>
<accession>A0A1G2Q3U8</accession>
<protein>
    <submittedName>
        <fullName evidence="2">Ribosomal subunit interface protein</fullName>
    </submittedName>
</protein>
<gene>
    <name evidence="2" type="ORF">A2388_02435</name>
</gene>
<evidence type="ECO:0000313" key="3">
    <source>
        <dbReference type="Proteomes" id="UP000177575"/>
    </source>
</evidence>
<dbReference type="NCBIfam" id="TIGR00741">
    <property type="entry name" value="yfiA"/>
    <property type="match status" value="1"/>
</dbReference>
<dbReference type="AlphaFoldDB" id="A0A1G2Q3U8"/>
<dbReference type="PANTHER" id="PTHR33231">
    <property type="entry name" value="30S RIBOSOMAL PROTEIN"/>
    <property type="match status" value="1"/>
</dbReference>
<dbReference type="GO" id="GO:0022627">
    <property type="term" value="C:cytosolic small ribosomal subunit"/>
    <property type="evidence" value="ECO:0007669"/>
    <property type="project" value="TreeGrafter"/>
</dbReference>
<dbReference type="EMBL" id="MHTC01000021">
    <property type="protein sequence ID" value="OHA55253.1"/>
    <property type="molecule type" value="Genomic_DNA"/>
</dbReference>
<dbReference type="SUPFAM" id="SSF69754">
    <property type="entry name" value="Ribosome binding protein Y (YfiA homologue)"/>
    <property type="match status" value="1"/>
</dbReference>
<proteinExistence type="predicted"/>
<name>A0A1G2Q3U8_9BACT</name>
<dbReference type="InterPro" id="IPR050574">
    <property type="entry name" value="HPF/YfiA_ribosome-assoc"/>
</dbReference>
<dbReference type="Pfam" id="PF02482">
    <property type="entry name" value="Ribosomal_S30AE"/>
    <property type="match status" value="1"/>
</dbReference>
<dbReference type="PANTHER" id="PTHR33231:SF1">
    <property type="entry name" value="30S RIBOSOMAL PROTEIN"/>
    <property type="match status" value="1"/>
</dbReference>
<organism evidence="2 3">
    <name type="scientific">Candidatus Veblenbacteria bacterium RIFOXYB1_FULL_43_13</name>
    <dbReference type="NCBI Taxonomy" id="1802426"/>
    <lineage>
        <taxon>Bacteria</taxon>
        <taxon>Candidatus Vebleniibacteriota</taxon>
    </lineage>
</organism>
<comment type="caution">
    <text evidence="2">The sequence shown here is derived from an EMBL/GenBank/DDBJ whole genome shotgun (WGS) entry which is preliminary data.</text>
</comment>
<sequence>MDIIIGCKNFELTPSLRTYIEEKVGKLANYWDRIIRARVELEVDKNKRGGLIHSAIVTLEVPGPDIRVQEEAGDMHAAIDLTMPVLERQIKKAKNKLEHTDWRHMDKAKEKFRQWYERMRGNNK</sequence>
<dbReference type="Gene3D" id="3.30.160.100">
    <property type="entry name" value="Ribosome hibernation promotion factor-like"/>
    <property type="match status" value="1"/>
</dbReference>
<keyword evidence="1" id="KW-0810">Translation regulation</keyword>
<dbReference type="GO" id="GO:0045900">
    <property type="term" value="P:negative regulation of translational elongation"/>
    <property type="evidence" value="ECO:0007669"/>
    <property type="project" value="TreeGrafter"/>
</dbReference>
<evidence type="ECO:0000256" key="1">
    <source>
        <dbReference type="ARBA" id="ARBA00022845"/>
    </source>
</evidence>
<dbReference type="CDD" id="cd00552">
    <property type="entry name" value="RaiA"/>
    <property type="match status" value="1"/>
</dbReference>
<dbReference type="InterPro" id="IPR036567">
    <property type="entry name" value="RHF-like"/>
</dbReference>
<dbReference type="InterPro" id="IPR003489">
    <property type="entry name" value="RHF/RaiA"/>
</dbReference>